<dbReference type="InterPro" id="IPR013445">
    <property type="entry name" value="CDP_4_6_deHydtase"/>
</dbReference>
<accession>A0A5Q2N6A8</accession>
<dbReference type="InterPro" id="IPR016040">
    <property type="entry name" value="NAD(P)-bd_dom"/>
</dbReference>
<dbReference type="GO" id="GO:0047733">
    <property type="term" value="F:CDP-glucose 4,6-dehydratase activity"/>
    <property type="evidence" value="ECO:0007669"/>
    <property type="project" value="UniProtKB-EC"/>
</dbReference>
<dbReference type="Gene3D" id="3.40.50.720">
    <property type="entry name" value="NAD(P)-binding Rossmann-like Domain"/>
    <property type="match status" value="1"/>
</dbReference>
<dbReference type="AlphaFoldDB" id="A0A5Q2N6A8"/>
<dbReference type="NCBIfam" id="TIGR02622">
    <property type="entry name" value="CDP_4_6_dhtase"/>
    <property type="match status" value="1"/>
</dbReference>
<dbReference type="Pfam" id="PF16363">
    <property type="entry name" value="GDP_Man_Dehyd"/>
    <property type="match status" value="1"/>
</dbReference>
<protein>
    <submittedName>
        <fullName evidence="2">CDP-glucose 4,6-dehydratase</fullName>
        <ecNumber evidence="2">4.2.1.45</ecNumber>
    </submittedName>
</protein>
<dbReference type="EC" id="4.2.1.45" evidence="2"/>
<proteinExistence type="predicted"/>
<feature type="domain" description="NAD(P)-binding" evidence="1">
    <location>
        <begin position="12"/>
        <end position="324"/>
    </location>
</feature>
<evidence type="ECO:0000259" key="1">
    <source>
        <dbReference type="Pfam" id="PF16363"/>
    </source>
</evidence>
<dbReference type="KEGG" id="hcv:FTV88_2803"/>
<name>A0A5Q2N6A8_9FIRM</name>
<dbReference type="RefSeq" id="WP_243137153.1">
    <property type="nucleotide sequence ID" value="NZ_CP045875.1"/>
</dbReference>
<dbReference type="Proteomes" id="UP000366051">
    <property type="component" value="Chromosome"/>
</dbReference>
<keyword evidence="3" id="KW-1185">Reference proteome</keyword>
<dbReference type="PANTHER" id="PTHR43000">
    <property type="entry name" value="DTDP-D-GLUCOSE 4,6-DEHYDRATASE-RELATED"/>
    <property type="match status" value="1"/>
</dbReference>
<evidence type="ECO:0000313" key="2">
    <source>
        <dbReference type="EMBL" id="QGG48892.1"/>
    </source>
</evidence>
<dbReference type="EMBL" id="CP045875">
    <property type="protein sequence ID" value="QGG48892.1"/>
    <property type="molecule type" value="Genomic_DNA"/>
</dbReference>
<dbReference type="CDD" id="cd05252">
    <property type="entry name" value="CDP_GD_SDR_e"/>
    <property type="match status" value="1"/>
</dbReference>
<keyword evidence="2" id="KW-0456">Lyase</keyword>
<dbReference type="SUPFAM" id="SSF51735">
    <property type="entry name" value="NAD(P)-binding Rossmann-fold domains"/>
    <property type="match status" value="1"/>
</dbReference>
<evidence type="ECO:0000313" key="3">
    <source>
        <dbReference type="Proteomes" id="UP000366051"/>
    </source>
</evidence>
<gene>
    <name evidence="2" type="primary">rfbG</name>
    <name evidence="2" type="ORF">FTV88_2803</name>
</gene>
<organism evidence="2 3">
    <name type="scientific">Heliorestis convoluta</name>
    <dbReference type="NCBI Taxonomy" id="356322"/>
    <lineage>
        <taxon>Bacteria</taxon>
        <taxon>Bacillati</taxon>
        <taxon>Bacillota</taxon>
        <taxon>Clostridia</taxon>
        <taxon>Eubacteriales</taxon>
        <taxon>Heliobacteriaceae</taxon>
        <taxon>Heliorestis</taxon>
    </lineage>
</organism>
<dbReference type="InterPro" id="IPR036291">
    <property type="entry name" value="NAD(P)-bd_dom_sf"/>
</dbReference>
<dbReference type="Gene3D" id="3.90.25.10">
    <property type="entry name" value="UDP-galactose 4-epimerase, domain 1"/>
    <property type="match status" value="1"/>
</dbReference>
<reference evidence="3" key="1">
    <citation type="submission" date="2019-11" db="EMBL/GenBank/DDBJ databases">
        <title>Genome sequence of Heliorestis convoluta strain HH, an alkaliphilic and minimalistic phototrophic bacterium from a soda lake in Egypt.</title>
        <authorList>
            <person name="Dewey E.D."/>
            <person name="Stokes L.M."/>
            <person name="Burchell B.M."/>
            <person name="Shaffer K.N."/>
            <person name="Huntington A.M."/>
            <person name="Baker J.M."/>
            <person name="Nadendla S."/>
            <person name="Giglio M.G."/>
            <person name="Touchman J.W."/>
            <person name="Blankenship R.E."/>
            <person name="Madigan M.T."/>
            <person name="Sattley W.M."/>
        </authorList>
    </citation>
    <scope>NUCLEOTIDE SEQUENCE [LARGE SCALE GENOMIC DNA]</scope>
    <source>
        <strain evidence="3">HH</strain>
    </source>
</reference>
<sequence length="356" mass="40562">MTDSFYSGKNILVTGHTGFKGSWLTMWLKKMGANVTGYALEPPTNPSLFELCQIEKEMESIIGDIRNKETFAKTIKASKPAIIFHLAAQPIIKTSYQNPLETFETNIMGTANLLDILRTTPSAKALVIVTTDKCYHNNESFWGYKEDDRLGGHDPYSSSKACCELITDSYQNSFFHPNDYDNHGLAIATARAGNVIGGGDFAENRLIPDCVRALEKDEEIKIRNPHAIRPWQHVLEPLSGYLTLAERLYNEGPKYNGAWNFGPSEDNEKSVQYIVDNFVSLWGKGCWVKYDELDLHETSYLKLNSYKARQLLGYQTKWHIDHALKQVVDWTKVYVRDRRCMVDCCIEQIVEYEGCE</sequence>